<dbReference type="RefSeq" id="WP_345732084.1">
    <property type="nucleotide sequence ID" value="NZ_BAAAYN010000045.1"/>
</dbReference>
<proteinExistence type="predicted"/>
<evidence type="ECO:0000313" key="3">
    <source>
        <dbReference type="Proteomes" id="UP001501676"/>
    </source>
</evidence>
<accession>A0ABP6T8R7</accession>
<organism evidence="2 3">
    <name type="scientific">Cryptosporangium minutisporangium</name>
    <dbReference type="NCBI Taxonomy" id="113569"/>
    <lineage>
        <taxon>Bacteria</taxon>
        <taxon>Bacillati</taxon>
        <taxon>Actinomycetota</taxon>
        <taxon>Actinomycetes</taxon>
        <taxon>Cryptosporangiales</taxon>
        <taxon>Cryptosporangiaceae</taxon>
        <taxon>Cryptosporangium</taxon>
    </lineage>
</organism>
<reference evidence="3" key="1">
    <citation type="journal article" date="2019" name="Int. J. Syst. Evol. Microbiol.">
        <title>The Global Catalogue of Microorganisms (GCM) 10K type strain sequencing project: providing services to taxonomists for standard genome sequencing and annotation.</title>
        <authorList>
            <consortium name="The Broad Institute Genomics Platform"/>
            <consortium name="The Broad Institute Genome Sequencing Center for Infectious Disease"/>
            <person name="Wu L."/>
            <person name="Ma J."/>
        </authorList>
    </citation>
    <scope>NUCLEOTIDE SEQUENCE [LARGE SCALE GENOMIC DNA]</scope>
    <source>
        <strain evidence="3">JCM 9458</strain>
    </source>
</reference>
<protein>
    <recommendedName>
        <fullName evidence="4">DUF3558 domain-containing protein</fullName>
    </recommendedName>
</protein>
<name>A0ABP6T8R7_9ACTN</name>
<feature type="compositionally biased region" description="Low complexity" evidence="1">
    <location>
        <begin position="23"/>
        <end position="42"/>
    </location>
</feature>
<feature type="region of interest" description="Disordered" evidence="1">
    <location>
        <begin position="21"/>
        <end position="62"/>
    </location>
</feature>
<sequence length="223" mass="23113">MLVIALAGVGGFLLFGDDDSSDKAAAPKASATTGAPTPSASDNPSPATTGASDKLASRATDPEPLELTAISLPKYTLSTSGSYTRTGQDKAADCGKAVDGGAVALVKKLKCSEVTSVTAVNTTTKCAVTFGALNFPDAATAAQAETAIKGSTAGSFVPRRHNVASEGQAGKKDWWFYRKAYGHWLVFSSGAYTSGKKAEKDPVIDACAQDFLYYVIDALDKRR</sequence>
<evidence type="ECO:0000313" key="2">
    <source>
        <dbReference type="EMBL" id="GAA3394678.1"/>
    </source>
</evidence>
<comment type="caution">
    <text evidence="2">The sequence shown here is derived from an EMBL/GenBank/DDBJ whole genome shotgun (WGS) entry which is preliminary data.</text>
</comment>
<evidence type="ECO:0008006" key="4">
    <source>
        <dbReference type="Google" id="ProtNLM"/>
    </source>
</evidence>
<dbReference type="EMBL" id="BAAAYN010000045">
    <property type="protein sequence ID" value="GAA3394678.1"/>
    <property type="molecule type" value="Genomic_DNA"/>
</dbReference>
<dbReference type="Proteomes" id="UP001501676">
    <property type="component" value="Unassembled WGS sequence"/>
</dbReference>
<evidence type="ECO:0000256" key="1">
    <source>
        <dbReference type="SAM" id="MobiDB-lite"/>
    </source>
</evidence>
<keyword evidence="3" id="KW-1185">Reference proteome</keyword>
<gene>
    <name evidence="2" type="ORF">GCM10020369_65000</name>
</gene>